<protein>
    <submittedName>
        <fullName evidence="5">Uncharacterized protein LOC109126037</fullName>
    </submittedName>
</protein>
<feature type="region of interest" description="Disordered" evidence="3">
    <location>
        <begin position="1"/>
        <end position="26"/>
    </location>
</feature>
<gene>
    <name evidence="5" type="primary">LOC109126037</name>
</gene>
<name>A0ABM1QD04_CAMSA</name>
<dbReference type="RefSeq" id="XP_019084642.1">
    <property type="nucleotide sequence ID" value="XM_019229097.1"/>
</dbReference>
<keyword evidence="1" id="KW-0649">Protein kinase inhibitor</keyword>
<reference evidence="4" key="1">
    <citation type="journal article" date="2014" name="Nat. Commun.">
        <title>The emerging biofuel crop Camelina sativa retains a highly undifferentiated hexaploid genome structure.</title>
        <authorList>
            <person name="Kagale S."/>
            <person name="Koh C."/>
            <person name="Nixon J."/>
            <person name="Bollina V."/>
            <person name="Clarke W.E."/>
            <person name="Tuteja R."/>
            <person name="Spillane C."/>
            <person name="Robinson S.J."/>
            <person name="Links M.G."/>
            <person name="Clarke C."/>
            <person name="Higgins E.E."/>
            <person name="Huebert T."/>
            <person name="Sharpe A.G."/>
            <person name="Parkin I.A."/>
        </authorList>
    </citation>
    <scope>NUCLEOTIDE SEQUENCE [LARGE SCALE GENOMIC DNA]</scope>
    <source>
        <strain evidence="4">cv. DH55</strain>
    </source>
</reference>
<dbReference type="PANTHER" id="PTHR33142:SF15">
    <property type="entry name" value="CYCLIN-DEPENDENT PROTEIN KINASE INHIBITOR SMR4"/>
    <property type="match status" value="1"/>
</dbReference>
<evidence type="ECO:0000256" key="3">
    <source>
        <dbReference type="SAM" id="MobiDB-lite"/>
    </source>
</evidence>
<accession>A0ABM1QD04</accession>
<feature type="compositionally biased region" description="Basic and acidic residues" evidence="3">
    <location>
        <begin position="1"/>
        <end position="20"/>
    </location>
</feature>
<keyword evidence="2" id="KW-0131">Cell cycle</keyword>
<dbReference type="Proteomes" id="UP000694864">
    <property type="component" value="Chromosome 8"/>
</dbReference>
<dbReference type="GeneID" id="109126037"/>
<reference evidence="5" key="2">
    <citation type="submission" date="2025-08" db="UniProtKB">
        <authorList>
            <consortium name="RefSeq"/>
        </authorList>
    </citation>
    <scope>IDENTIFICATION</scope>
    <source>
        <tissue evidence="5">Leaf</tissue>
    </source>
</reference>
<organism evidence="4 5">
    <name type="scientific">Camelina sativa</name>
    <name type="common">False flax</name>
    <name type="synonym">Myagrum sativum</name>
    <dbReference type="NCBI Taxonomy" id="90675"/>
    <lineage>
        <taxon>Eukaryota</taxon>
        <taxon>Viridiplantae</taxon>
        <taxon>Streptophyta</taxon>
        <taxon>Embryophyta</taxon>
        <taxon>Tracheophyta</taxon>
        <taxon>Spermatophyta</taxon>
        <taxon>Magnoliopsida</taxon>
        <taxon>eudicotyledons</taxon>
        <taxon>Gunneridae</taxon>
        <taxon>Pentapetalae</taxon>
        <taxon>rosids</taxon>
        <taxon>malvids</taxon>
        <taxon>Brassicales</taxon>
        <taxon>Brassicaceae</taxon>
        <taxon>Camelineae</taxon>
        <taxon>Camelina</taxon>
    </lineage>
</organism>
<evidence type="ECO:0000313" key="4">
    <source>
        <dbReference type="Proteomes" id="UP000694864"/>
    </source>
</evidence>
<keyword evidence="4" id="KW-1185">Reference proteome</keyword>
<dbReference type="PANTHER" id="PTHR33142">
    <property type="entry name" value="CYCLIN-DEPENDENT PROTEIN KINASE INHIBITOR SMR13"/>
    <property type="match status" value="1"/>
</dbReference>
<evidence type="ECO:0000313" key="5">
    <source>
        <dbReference type="RefSeq" id="XP_019084642.1"/>
    </source>
</evidence>
<proteinExistence type="predicted"/>
<evidence type="ECO:0000256" key="1">
    <source>
        <dbReference type="ARBA" id="ARBA00023013"/>
    </source>
</evidence>
<dbReference type="InterPro" id="IPR040389">
    <property type="entry name" value="SMR"/>
</dbReference>
<sequence>MGMEMTVERKTEMAVERTTEMAEEGCTTPRSRIYRIPVASVCPPPPRKKSMVVRKRDPPMNCYFQPPDLEALFYAQPRREACA</sequence>
<evidence type="ECO:0000256" key="2">
    <source>
        <dbReference type="ARBA" id="ARBA00023306"/>
    </source>
</evidence>